<sequence>MKRRTSKANVDEKKKSEKGTSASNQSKVQKKLKFKQEVSSDSGKTDFGWAEFLEAYNPSAEDADSEEEVTQKLLKTK</sequence>
<dbReference type="EMBL" id="LXQA010439430">
    <property type="protein sequence ID" value="MCI51920.1"/>
    <property type="molecule type" value="Genomic_DNA"/>
</dbReference>
<accession>A0A392SVI3</accession>
<protein>
    <submittedName>
        <fullName evidence="2">Uncharacterized protein</fullName>
    </submittedName>
</protein>
<feature type="compositionally biased region" description="Basic and acidic residues" evidence="1">
    <location>
        <begin position="9"/>
        <end position="18"/>
    </location>
</feature>
<dbReference type="AlphaFoldDB" id="A0A392SVI3"/>
<reference evidence="2 3" key="1">
    <citation type="journal article" date="2018" name="Front. Plant Sci.">
        <title>Red Clover (Trifolium pratense) and Zigzag Clover (T. medium) - A Picture of Genomic Similarities and Differences.</title>
        <authorList>
            <person name="Dluhosova J."/>
            <person name="Istvanek J."/>
            <person name="Nedelnik J."/>
            <person name="Repkova J."/>
        </authorList>
    </citation>
    <scope>NUCLEOTIDE SEQUENCE [LARGE SCALE GENOMIC DNA]</scope>
    <source>
        <strain evidence="3">cv. 10/8</strain>
        <tissue evidence="2">Leaf</tissue>
    </source>
</reference>
<feature type="region of interest" description="Disordered" evidence="1">
    <location>
        <begin position="1"/>
        <end position="44"/>
    </location>
</feature>
<feature type="region of interest" description="Disordered" evidence="1">
    <location>
        <begin position="58"/>
        <end position="77"/>
    </location>
</feature>
<comment type="caution">
    <text evidence="2">The sequence shown here is derived from an EMBL/GenBank/DDBJ whole genome shotgun (WGS) entry which is preliminary data.</text>
</comment>
<keyword evidence="3" id="KW-1185">Reference proteome</keyword>
<proteinExistence type="predicted"/>
<feature type="non-terminal residue" evidence="2">
    <location>
        <position position="77"/>
    </location>
</feature>
<evidence type="ECO:0000313" key="3">
    <source>
        <dbReference type="Proteomes" id="UP000265520"/>
    </source>
</evidence>
<organism evidence="2 3">
    <name type="scientific">Trifolium medium</name>
    <dbReference type="NCBI Taxonomy" id="97028"/>
    <lineage>
        <taxon>Eukaryota</taxon>
        <taxon>Viridiplantae</taxon>
        <taxon>Streptophyta</taxon>
        <taxon>Embryophyta</taxon>
        <taxon>Tracheophyta</taxon>
        <taxon>Spermatophyta</taxon>
        <taxon>Magnoliopsida</taxon>
        <taxon>eudicotyledons</taxon>
        <taxon>Gunneridae</taxon>
        <taxon>Pentapetalae</taxon>
        <taxon>rosids</taxon>
        <taxon>fabids</taxon>
        <taxon>Fabales</taxon>
        <taxon>Fabaceae</taxon>
        <taxon>Papilionoideae</taxon>
        <taxon>50 kb inversion clade</taxon>
        <taxon>NPAAA clade</taxon>
        <taxon>Hologalegina</taxon>
        <taxon>IRL clade</taxon>
        <taxon>Trifolieae</taxon>
        <taxon>Trifolium</taxon>
    </lineage>
</organism>
<name>A0A392SVI3_9FABA</name>
<evidence type="ECO:0000313" key="2">
    <source>
        <dbReference type="EMBL" id="MCI51920.1"/>
    </source>
</evidence>
<evidence type="ECO:0000256" key="1">
    <source>
        <dbReference type="SAM" id="MobiDB-lite"/>
    </source>
</evidence>
<dbReference type="Proteomes" id="UP000265520">
    <property type="component" value="Unassembled WGS sequence"/>
</dbReference>